<dbReference type="AlphaFoldDB" id="A0A212K7Y4"/>
<dbReference type="EMBL" id="FLUL01000001">
    <property type="protein sequence ID" value="SBW07824.1"/>
    <property type="molecule type" value="Genomic_DNA"/>
</dbReference>
<sequence>MSYLSKEYQEQWNFSKYPPSAYRIFGFVFSKQPGSFNYNKNIVQIFTLKPDDLPEQIRIDNFTKLCQSLFREVNVKEDLDVKTETDHESKETTITFSSNNICNCLQSLKYEDEKILFNTLYKPSLGTYPLSLNQRVEFILGVYLNHSHRKTKMLFRDNYPKMALTHSFMADLAGEDDEFILTSRFDKSHSHVIEINENGQLWKKIETLLLEYGYQ</sequence>
<reference evidence="1" key="1">
    <citation type="submission" date="2016-04" db="EMBL/GenBank/DDBJ databases">
        <authorList>
            <person name="Evans L.H."/>
            <person name="Alamgir A."/>
            <person name="Owens N."/>
            <person name="Weber N.D."/>
            <person name="Virtaneva K."/>
            <person name="Barbian K."/>
            <person name="Babar A."/>
            <person name="Rosenke K."/>
        </authorList>
    </citation>
    <scope>NUCLEOTIDE SEQUENCE</scope>
    <source>
        <strain evidence="1">86-2</strain>
    </source>
</reference>
<evidence type="ECO:0000313" key="1">
    <source>
        <dbReference type="EMBL" id="SBW07824.1"/>
    </source>
</evidence>
<dbReference type="RefSeq" id="WP_296951798.1">
    <property type="nucleotide sequence ID" value="NZ_LT599021.1"/>
</dbReference>
<gene>
    <name evidence="1" type="ORF">KL86DYS2_13231</name>
</gene>
<organism evidence="1">
    <name type="scientific">uncultured Dysgonomonas sp</name>
    <dbReference type="NCBI Taxonomy" id="206096"/>
    <lineage>
        <taxon>Bacteria</taxon>
        <taxon>Pseudomonadati</taxon>
        <taxon>Bacteroidota</taxon>
        <taxon>Bacteroidia</taxon>
        <taxon>Bacteroidales</taxon>
        <taxon>Dysgonomonadaceae</taxon>
        <taxon>Dysgonomonas</taxon>
        <taxon>environmental samples</taxon>
    </lineage>
</organism>
<accession>A0A212K7Y4</accession>
<proteinExistence type="predicted"/>
<protein>
    <submittedName>
        <fullName evidence="1">Uncharacterized protein</fullName>
    </submittedName>
</protein>
<name>A0A212K7Y4_9BACT</name>